<protein>
    <submittedName>
        <fullName evidence="3">FMN-binding protein</fullName>
    </submittedName>
</protein>
<feature type="domain" description="FMN-binding" evidence="2">
    <location>
        <begin position="59"/>
        <end position="127"/>
    </location>
</feature>
<evidence type="ECO:0000259" key="2">
    <source>
        <dbReference type="SMART" id="SM00900"/>
    </source>
</evidence>
<evidence type="ECO:0000313" key="3">
    <source>
        <dbReference type="EMBL" id="MBO1306879.1"/>
    </source>
</evidence>
<dbReference type="RefSeq" id="WP_207673800.1">
    <property type="nucleotide sequence ID" value="NZ_JAFREM010000018.1"/>
</dbReference>
<keyword evidence="1" id="KW-1133">Transmembrane helix</keyword>
<keyword evidence="1" id="KW-0472">Membrane</keyword>
<dbReference type="Pfam" id="PF04205">
    <property type="entry name" value="FMN_bind"/>
    <property type="match status" value="1"/>
</dbReference>
<accession>A0ABS3LB65</accession>
<evidence type="ECO:0000256" key="1">
    <source>
        <dbReference type="SAM" id="Phobius"/>
    </source>
</evidence>
<dbReference type="Gene3D" id="3.90.1010.20">
    <property type="match status" value="1"/>
</dbReference>
<dbReference type="InterPro" id="IPR007329">
    <property type="entry name" value="FMN-bd"/>
</dbReference>
<organism evidence="3 4">
    <name type="scientific">Candidatus Enterococcus moelleringii</name>
    <dbReference type="NCBI Taxonomy" id="2815325"/>
    <lineage>
        <taxon>Bacteria</taxon>
        <taxon>Bacillati</taxon>
        <taxon>Bacillota</taxon>
        <taxon>Bacilli</taxon>
        <taxon>Lactobacillales</taxon>
        <taxon>Enterococcaceae</taxon>
        <taxon>Enterococcus</taxon>
    </lineage>
</organism>
<dbReference type="Proteomes" id="UP000664601">
    <property type="component" value="Unassembled WGS sequence"/>
</dbReference>
<keyword evidence="4" id="KW-1185">Reference proteome</keyword>
<gene>
    <name evidence="3" type="ORF">JZO70_11945</name>
</gene>
<dbReference type="EMBL" id="JAFREM010000018">
    <property type="protein sequence ID" value="MBO1306879.1"/>
    <property type="molecule type" value="Genomic_DNA"/>
</dbReference>
<proteinExistence type="predicted"/>
<reference evidence="3 4" key="1">
    <citation type="submission" date="2021-03" db="EMBL/GenBank/DDBJ databases">
        <title>Enterococcal diversity collection.</title>
        <authorList>
            <person name="Gilmore M.S."/>
            <person name="Schwartzman J."/>
            <person name="Van Tyne D."/>
            <person name="Martin M."/>
            <person name="Earl A.M."/>
            <person name="Manson A.L."/>
            <person name="Straub T."/>
            <person name="Salamzade R."/>
            <person name="Saavedra J."/>
            <person name="Lebreton F."/>
            <person name="Prichula J."/>
            <person name="Schaufler K."/>
            <person name="Gaca A."/>
            <person name="Sgardioli B."/>
            <person name="Wagenaar J."/>
            <person name="Strong T."/>
        </authorList>
    </citation>
    <scope>NUCLEOTIDE SEQUENCE [LARGE SCALE GENOMIC DNA]</scope>
    <source>
        <strain evidence="3 4">669A</strain>
    </source>
</reference>
<sequence>MKIVYGAIVLIAGIAGFFGIRYLVKIRNYKNQVANLIINEADLSAVKDGTYLGTCDVDVIKATVRVEIKEHRITKIKLLEHKNDRGKDAEKIIDRILQQQKLTVDAISGATNSSKVIQKAIEESLRG</sequence>
<evidence type="ECO:0000313" key="4">
    <source>
        <dbReference type="Proteomes" id="UP000664601"/>
    </source>
</evidence>
<name>A0ABS3LB65_9ENTE</name>
<dbReference type="SMART" id="SM00900">
    <property type="entry name" value="FMN_bind"/>
    <property type="match status" value="1"/>
</dbReference>
<comment type="caution">
    <text evidence="3">The sequence shown here is derived from an EMBL/GenBank/DDBJ whole genome shotgun (WGS) entry which is preliminary data.</text>
</comment>
<keyword evidence="1" id="KW-0812">Transmembrane</keyword>
<feature type="transmembrane region" description="Helical" evidence="1">
    <location>
        <begin position="6"/>
        <end position="24"/>
    </location>
</feature>